<dbReference type="SMART" id="SM01368">
    <property type="entry name" value="RB_A"/>
    <property type="match status" value="1"/>
</dbReference>
<keyword evidence="3" id="KW-0678">Repressor</keyword>
<dbReference type="SMART" id="SM01367">
    <property type="entry name" value="DUF3452"/>
    <property type="match status" value="1"/>
</dbReference>
<reference evidence="10" key="1">
    <citation type="journal article" date="2021" name="Mol. Ecol. Resour.">
        <title>Phylogenomic analyses of the genus Drosophila reveals genomic signals of climate adaptation.</title>
        <authorList>
            <person name="Li F."/>
            <person name="Rane R.V."/>
            <person name="Luria V."/>
            <person name="Xiong Z."/>
            <person name="Chen J."/>
            <person name="Li Z."/>
            <person name="Catullo R.A."/>
            <person name="Griffin P.C."/>
            <person name="Schiffer M."/>
            <person name="Pearce S."/>
            <person name="Lee S.F."/>
            <person name="McElroy K."/>
            <person name="Stocker A."/>
            <person name="Shirriffs J."/>
            <person name="Cockerell F."/>
            <person name="Coppin C."/>
            <person name="Sgro C.M."/>
            <person name="Karger A."/>
            <person name="Cain J.W."/>
            <person name="Weber J.A."/>
            <person name="Santpere G."/>
            <person name="Kirschner M.W."/>
            <person name="Hoffmann A.A."/>
            <person name="Oakeshott J.G."/>
            <person name="Zhang G."/>
        </authorList>
    </citation>
    <scope>NUCLEOTIDE SEQUENCE</scope>
    <source>
        <strain evidence="10">BGI-SZ-2011g</strain>
    </source>
</reference>
<comment type="subcellular location">
    <subcellularLocation>
        <location evidence="1">Nucleus</location>
    </subcellularLocation>
</comment>
<dbReference type="GO" id="GO:0000977">
    <property type="term" value="F:RNA polymerase II transcription regulatory region sequence-specific DNA binding"/>
    <property type="evidence" value="ECO:0007669"/>
    <property type="project" value="TreeGrafter"/>
</dbReference>
<comment type="similarity">
    <text evidence="2">Belongs to the retinoblastoma protein (RB) family.</text>
</comment>
<keyword evidence="7" id="KW-0131">Cell cycle</keyword>
<feature type="domain" description="Retinoblastoma-associated protein N-terminal" evidence="8">
    <location>
        <begin position="65"/>
        <end position="213"/>
    </location>
</feature>
<evidence type="ECO:0000256" key="1">
    <source>
        <dbReference type="ARBA" id="ARBA00004123"/>
    </source>
</evidence>
<evidence type="ECO:0000256" key="7">
    <source>
        <dbReference type="ARBA" id="ARBA00023306"/>
    </source>
</evidence>
<dbReference type="Pfam" id="PF01858">
    <property type="entry name" value="RB_A"/>
    <property type="match status" value="1"/>
</dbReference>
<dbReference type="InterPro" id="IPR028309">
    <property type="entry name" value="RB_fam"/>
</dbReference>
<feature type="domain" description="Retinoblastoma-associated protein A-box" evidence="9">
    <location>
        <begin position="354"/>
        <end position="534"/>
    </location>
</feature>
<keyword evidence="4" id="KW-0805">Transcription regulation</keyword>
<evidence type="ECO:0000313" key="11">
    <source>
        <dbReference type="Proteomes" id="UP001200034"/>
    </source>
</evidence>
<dbReference type="GO" id="GO:0005667">
    <property type="term" value="C:transcription regulator complex"/>
    <property type="evidence" value="ECO:0007669"/>
    <property type="project" value="TreeGrafter"/>
</dbReference>
<dbReference type="Proteomes" id="UP001200034">
    <property type="component" value="Unassembled WGS sequence"/>
</dbReference>
<dbReference type="AlphaFoldDB" id="A0AAD4JWL2"/>
<dbReference type="GO" id="GO:2000134">
    <property type="term" value="P:negative regulation of G1/S transition of mitotic cell cycle"/>
    <property type="evidence" value="ECO:0007669"/>
    <property type="project" value="TreeGrafter"/>
</dbReference>
<evidence type="ECO:0000259" key="8">
    <source>
        <dbReference type="SMART" id="SM01367"/>
    </source>
</evidence>
<feature type="non-terminal residue" evidence="10">
    <location>
        <position position="1"/>
    </location>
</feature>
<evidence type="ECO:0000256" key="5">
    <source>
        <dbReference type="ARBA" id="ARBA00023163"/>
    </source>
</evidence>
<dbReference type="InterPro" id="IPR036915">
    <property type="entry name" value="Cyclin-like_sf"/>
</dbReference>
<dbReference type="PANTHER" id="PTHR13742:SF17">
    <property type="entry name" value="RE32990P-RELATED"/>
    <property type="match status" value="1"/>
</dbReference>
<sequence length="778" mass="89784">QQIMEHEEKGEILQRFAANCRKLQIDSDIWENATTTFHKLNADGALSNDADDWLCCAVYSELQQTKMKDMRQQDDNKKCNKDNNELDKPRYNSWNMSLTRVLRCFGMNIRKFLKRMEHWNWMAQNSAMFQQEINELHRRLGITLLLLQHYKRIFKQLYVLPESPESRVHYQMVYEFGWLLFLVVRNELPPFATNNLINGCQVLVCALELVYVNALEVRNSDIINSEFLGVPAKWHSNDFDNDSLNKFSAMDAICQLLPELPQKGACIMKNAFFHKAVMSLFMDQRLLGNDRCLRELIKDGLLEINLCSMNRSYAQHVCDISEIDERVLLKHKEISKPLNRQINGNGIEENEHETENESLSQLLALDLPHSLPIFISKLLSQHELDLLLNALSDMCHTFERAAKLDEQTTEVRFQLTSGLYYMLLEQITGAELRRKPSIQIGAMLQSSFNATLIACCLQLVLHVFAMPADNSLQFPWLLDCFGIDAFEFQKIIELFVRHATGLVPRDLIKHLRQVEAECLSSLIWRKQSTLWRLQAEHSLPSFKSVQRSAGGQENASVSSSVVICLRKFYQLAQQRLTYFCKGLSLLGNYSAIWHIVEHSIVAHGAALLQQRHLDQLLMCAIYLRVRKAHLRISFSDILEQYRRQPHARRAVYRAVYLADGAESTDIIGFYNRVYVGLMADYARQLHCEQFLEQRALQKLSNNTLRLTSNGLNTNIFVSPEALPRICMSDDCIASKESGNVASIPRQRYLKRAHSNHELSKPPLCKRPNILRRHTLSPA</sequence>
<name>A0AAD4JWL2_9MUSC</name>
<dbReference type="GO" id="GO:0030154">
    <property type="term" value="P:cell differentiation"/>
    <property type="evidence" value="ECO:0007669"/>
    <property type="project" value="TreeGrafter"/>
</dbReference>
<protein>
    <recommendedName>
        <fullName evidence="12">Retinoblastoma family protein</fullName>
    </recommendedName>
</protein>
<evidence type="ECO:0000259" key="9">
    <source>
        <dbReference type="SMART" id="SM01368"/>
    </source>
</evidence>
<gene>
    <name evidence="10" type="ORF">KR093_010221</name>
</gene>
<dbReference type="InterPro" id="IPR002719">
    <property type="entry name" value="RB_B"/>
</dbReference>
<comment type="caution">
    <text evidence="10">The sequence shown here is derived from an EMBL/GenBank/DDBJ whole genome shotgun (WGS) entry which is preliminary data.</text>
</comment>
<evidence type="ECO:0000313" key="10">
    <source>
        <dbReference type="EMBL" id="KAH8360031.1"/>
    </source>
</evidence>
<organism evidence="10 11">
    <name type="scientific">Drosophila rubida</name>
    <dbReference type="NCBI Taxonomy" id="30044"/>
    <lineage>
        <taxon>Eukaryota</taxon>
        <taxon>Metazoa</taxon>
        <taxon>Ecdysozoa</taxon>
        <taxon>Arthropoda</taxon>
        <taxon>Hexapoda</taxon>
        <taxon>Insecta</taxon>
        <taxon>Pterygota</taxon>
        <taxon>Neoptera</taxon>
        <taxon>Endopterygota</taxon>
        <taxon>Diptera</taxon>
        <taxon>Brachycera</taxon>
        <taxon>Muscomorpha</taxon>
        <taxon>Ephydroidea</taxon>
        <taxon>Drosophilidae</taxon>
        <taxon>Drosophila</taxon>
    </lineage>
</organism>
<evidence type="ECO:0008006" key="12">
    <source>
        <dbReference type="Google" id="ProtNLM"/>
    </source>
</evidence>
<keyword evidence="6" id="KW-0539">Nucleus</keyword>
<keyword evidence="5" id="KW-0804">Transcription</keyword>
<evidence type="ECO:0000256" key="2">
    <source>
        <dbReference type="ARBA" id="ARBA00009475"/>
    </source>
</evidence>
<evidence type="ECO:0000256" key="3">
    <source>
        <dbReference type="ARBA" id="ARBA00022491"/>
    </source>
</evidence>
<dbReference type="InterPro" id="IPR024599">
    <property type="entry name" value="RB_N"/>
</dbReference>
<proteinExistence type="inferred from homology"/>
<dbReference type="GO" id="GO:0006357">
    <property type="term" value="P:regulation of transcription by RNA polymerase II"/>
    <property type="evidence" value="ECO:0007669"/>
    <property type="project" value="InterPro"/>
</dbReference>
<evidence type="ECO:0000256" key="4">
    <source>
        <dbReference type="ARBA" id="ARBA00023015"/>
    </source>
</evidence>
<dbReference type="EMBL" id="JAJJHW010003409">
    <property type="protein sequence ID" value="KAH8360031.1"/>
    <property type="molecule type" value="Genomic_DNA"/>
</dbReference>
<evidence type="ECO:0000256" key="6">
    <source>
        <dbReference type="ARBA" id="ARBA00023242"/>
    </source>
</evidence>
<dbReference type="SUPFAM" id="SSF47954">
    <property type="entry name" value="Cyclin-like"/>
    <property type="match status" value="2"/>
</dbReference>
<dbReference type="Pfam" id="PF01857">
    <property type="entry name" value="RB_B"/>
    <property type="match status" value="1"/>
</dbReference>
<dbReference type="Gene3D" id="1.10.472.10">
    <property type="entry name" value="Cyclin-like"/>
    <property type="match status" value="2"/>
</dbReference>
<keyword evidence="11" id="KW-1185">Reference proteome</keyword>
<dbReference type="Pfam" id="PF11934">
    <property type="entry name" value="DUF3452"/>
    <property type="match status" value="1"/>
</dbReference>
<dbReference type="InterPro" id="IPR002720">
    <property type="entry name" value="RB_A"/>
</dbReference>
<dbReference type="PANTHER" id="PTHR13742">
    <property type="entry name" value="RETINOBLASTOMA-ASSOCIATED PROTEIN RB -RELATED"/>
    <property type="match status" value="1"/>
</dbReference>
<accession>A0AAD4JWL2</accession>
<dbReference type="GO" id="GO:0005634">
    <property type="term" value="C:nucleus"/>
    <property type="evidence" value="ECO:0007669"/>
    <property type="project" value="UniProtKB-SubCell"/>
</dbReference>
<dbReference type="CDD" id="cd20548">
    <property type="entry name" value="CYCLIN_RB-like"/>
    <property type="match status" value="1"/>
</dbReference>
<feature type="non-terminal residue" evidence="10">
    <location>
        <position position="778"/>
    </location>
</feature>
<dbReference type="Gene3D" id="1.10.472.140">
    <property type="match status" value="1"/>
</dbReference>
<dbReference type="GO" id="GO:0000785">
    <property type="term" value="C:chromatin"/>
    <property type="evidence" value="ECO:0007669"/>
    <property type="project" value="TreeGrafter"/>
</dbReference>